<sequence length="185" mass="20911">MRKDLEEKTISVEKIFKGKVLDVEVHTVSLPDGEVSKRELINHRGAVAVLALTKDNEVILVEQYRKAIEAVTLEIPAGKLEPGEDNKKLSAIRELQEETGYLVTEDRLEKLCDVHVALGYSSELITIYFVDGLEHAGEQNPDDDEFINLKKYPLDEAFRLLDENIITDSKTMLALAYLKNRKGTK</sequence>
<keyword evidence="4" id="KW-1185">Reference proteome</keyword>
<evidence type="ECO:0000256" key="1">
    <source>
        <dbReference type="ARBA" id="ARBA00001946"/>
    </source>
</evidence>
<accession>A0A2X4N2V2</accession>
<dbReference type="EMBL" id="CP046314">
    <property type="protein sequence ID" value="QGS08897.1"/>
    <property type="molecule type" value="Genomic_DNA"/>
</dbReference>
<dbReference type="SUPFAM" id="SSF55811">
    <property type="entry name" value="Nudix"/>
    <property type="match status" value="1"/>
</dbReference>
<dbReference type="GO" id="GO:0006753">
    <property type="term" value="P:nucleoside phosphate metabolic process"/>
    <property type="evidence" value="ECO:0007669"/>
    <property type="project" value="TreeGrafter"/>
</dbReference>
<dbReference type="Pfam" id="PF00293">
    <property type="entry name" value="NUDIX"/>
    <property type="match status" value="1"/>
</dbReference>
<dbReference type="Gene3D" id="3.90.79.10">
    <property type="entry name" value="Nucleoside Triphosphate Pyrophosphohydrolase"/>
    <property type="match status" value="1"/>
</dbReference>
<dbReference type="RefSeq" id="WP_004633239.1">
    <property type="nucleotide sequence ID" value="NZ_CALALO010000065.1"/>
</dbReference>
<dbReference type="PANTHER" id="PTHR11839">
    <property type="entry name" value="UDP/ADP-SUGAR PYROPHOSPHATASE"/>
    <property type="match status" value="1"/>
</dbReference>
<proteinExistence type="predicted"/>
<gene>
    <name evidence="3" type="ORF">FOC49_02850</name>
</gene>
<evidence type="ECO:0000313" key="3">
    <source>
        <dbReference type="EMBL" id="QGS08897.1"/>
    </source>
</evidence>
<dbReference type="PROSITE" id="PS51462">
    <property type="entry name" value="NUDIX"/>
    <property type="match status" value="1"/>
</dbReference>
<comment type="cofactor">
    <cofactor evidence="1">
        <name>Mg(2+)</name>
        <dbReference type="ChEBI" id="CHEBI:18420"/>
    </cofactor>
</comment>
<dbReference type="FunFam" id="3.90.79.10:FF:000024">
    <property type="entry name" value="ADP-ribose pyrophosphatase"/>
    <property type="match status" value="1"/>
</dbReference>
<dbReference type="InterPro" id="IPR015797">
    <property type="entry name" value="NUDIX_hydrolase-like_dom_sf"/>
</dbReference>
<dbReference type="GO" id="GO:0019693">
    <property type="term" value="P:ribose phosphate metabolic process"/>
    <property type="evidence" value="ECO:0007669"/>
    <property type="project" value="TreeGrafter"/>
</dbReference>
<keyword evidence="2" id="KW-0378">Hydrolase</keyword>
<dbReference type="GeneID" id="93206956"/>
<dbReference type="Proteomes" id="UP000425411">
    <property type="component" value="Chromosome"/>
</dbReference>
<organism evidence="3 4">
    <name type="scientific">Gemella morbillorum</name>
    <dbReference type="NCBI Taxonomy" id="29391"/>
    <lineage>
        <taxon>Bacteria</taxon>
        <taxon>Bacillati</taxon>
        <taxon>Bacillota</taxon>
        <taxon>Bacilli</taxon>
        <taxon>Bacillales</taxon>
        <taxon>Gemellaceae</taxon>
        <taxon>Gemella</taxon>
    </lineage>
</organism>
<protein>
    <submittedName>
        <fullName evidence="3">NUDIX domain-containing protein</fullName>
    </submittedName>
</protein>
<dbReference type="GO" id="GO:0016787">
    <property type="term" value="F:hydrolase activity"/>
    <property type="evidence" value="ECO:0007669"/>
    <property type="project" value="UniProtKB-KW"/>
</dbReference>
<evidence type="ECO:0000256" key="2">
    <source>
        <dbReference type="ARBA" id="ARBA00022801"/>
    </source>
</evidence>
<name>A0A2X4N2V2_9BACL</name>
<dbReference type="InterPro" id="IPR000086">
    <property type="entry name" value="NUDIX_hydrolase_dom"/>
</dbReference>
<dbReference type="AlphaFoldDB" id="A0A2X4N2V2"/>
<dbReference type="OrthoDB" id="9806150at2"/>
<dbReference type="GO" id="GO:0005829">
    <property type="term" value="C:cytosol"/>
    <property type="evidence" value="ECO:0007669"/>
    <property type="project" value="TreeGrafter"/>
</dbReference>
<evidence type="ECO:0000313" key="4">
    <source>
        <dbReference type="Proteomes" id="UP000425411"/>
    </source>
</evidence>
<dbReference type="PANTHER" id="PTHR11839:SF18">
    <property type="entry name" value="NUDIX HYDROLASE DOMAIN-CONTAINING PROTEIN"/>
    <property type="match status" value="1"/>
</dbReference>
<reference evidence="3 4" key="1">
    <citation type="submission" date="2019-11" db="EMBL/GenBank/DDBJ databases">
        <title>FDA dAtabase for Regulatory Grade micrObial Sequences (FDA-ARGOS): Supporting development and validation of Infectious Disease Dx tests.</title>
        <authorList>
            <person name="Turner S."/>
            <person name="Byrd R."/>
            <person name="Tallon L."/>
            <person name="Sadzewicz L."/>
            <person name="Vavikolanu K."/>
            <person name="Mehta A."/>
            <person name="Aluvathingal J."/>
            <person name="Nadendla S."/>
            <person name="Myers T."/>
            <person name="Yan Y."/>
            <person name="Sichtig H."/>
        </authorList>
    </citation>
    <scope>NUCLEOTIDE SEQUENCE [LARGE SCALE GENOMIC DNA]</scope>
    <source>
        <strain evidence="3 4">FDAARGOS_741</strain>
    </source>
</reference>